<dbReference type="GO" id="GO:0003676">
    <property type="term" value="F:nucleic acid binding"/>
    <property type="evidence" value="ECO:0007669"/>
    <property type="project" value="InterPro"/>
</dbReference>
<dbReference type="GO" id="GO:0010571">
    <property type="term" value="P:positive regulation of nuclear cell cycle DNA replication"/>
    <property type="evidence" value="ECO:0007669"/>
    <property type="project" value="TreeGrafter"/>
</dbReference>
<gene>
    <name evidence="6" type="ORF">VCUG_00305</name>
</gene>
<dbReference type="PROSITE" id="PS51265">
    <property type="entry name" value="ZF_DBF4"/>
    <property type="match status" value="1"/>
</dbReference>
<accession>L2GX94</accession>
<keyword evidence="3" id="KW-0862">Zinc</keyword>
<evidence type="ECO:0000313" key="7">
    <source>
        <dbReference type="Proteomes" id="UP000011081"/>
    </source>
</evidence>
<feature type="domain" description="DBF4-type" evidence="5">
    <location>
        <begin position="61"/>
        <end position="110"/>
    </location>
</feature>
<dbReference type="InterPro" id="IPR038545">
    <property type="entry name" value="Znf_DBF_sf"/>
</dbReference>
<dbReference type="PANTHER" id="PTHR15375">
    <property type="entry name" value="ACTIVATOR OF S-PHASE KINASE-RELATED"/>
    <property type="match status" value="1"/>
</dbReference>
<dbReference type="InterPro" id="IPR051590">
    <property type="entry name" value="Replication_Regulatory_Kinase"/>
</dbReference>
<keyword evidence="1" id="KW-0479">Metal-binding</keyword>
<organism evidence="6 7">
    <name type="scientific">Vavraia culicis (isolate floridensis)</name>
    <name type="common">Microsporidian parasite</name>
    <dbReference type="NCBI Taxonomy" id="948595"/>
    <lineage>
        <taxon>Eukaryota</taxon>
        <taxon>Fungi</taxon>
        <taxon>Fungi incertae sedis</taxon>
        <taxon>Microsporidia</taxon>
        <taxon>Pleistophoridae</taxon>
        <taxon>Vavraia</taxon>
    </lineage>
</organism>
<dbReference type="GO" id="GO:0043539">
    <property type="term" value="F:protein serine/threonine kinase activator activity"/>
    <property type="evidence" value="ECO:0007669"/>
    <property type="project" value="TreeGrafter"/>
</dbReference>
<reference evidence="7" key="1">
    <citation type="submission" date="2011-03" db="EMBL/GenBank/DDBJ databases">
        <title>The genome sequence of Vavraia culicis strain floridensis.</title>
        <authorList>
            <consortium name="The Broad Institute Genome Sequencing Platform"/>
            <person name="Cuomo C."/>
            <person name="Becnel J."/>
            <person name="Sanscrainte N."/>
            <person name="Young S.K."/>
            <person name="Zeng Q."/>
            <person name="Gargeya S."/>
            <person name="Fitzgerald M."/>
            <person name="Haas B."/>
            <person name="Abouelleil A."/>
            <person name="Alvarado L."/>
            <person name="Arachchi H.M."/>
            <person name="Berlin A."/>
            <person name="Chapman S.B."/>
            <person name="Gearin G."/>
            <person name="Goldberg J."/>
            <person name="Griggs A."/>
            <person name="Gujja S."/>
            <person name="Hansen M."/>
            <person name="Heiman D."/>
            <person name="Howarth C."/>
            <person name="Larimer J."/>
            <person name="Lui A."/>
            <person name="MacDonald P.J.P."/>
            <person name="McCowen C."/>
            <person name="Montmayeur A."/>
            <person name="Murphy C."/>
            <person name="Neiman D."/>
            <person name="Pearson M."/>
            <person name="Priest M."/>
            <person name="Roberts A."/>
            <person name="Saif S."/>
            <person name="Shea T."/>
            <person name="Sisk P."/>
            <person name="Stolte C."/>
            <person name="Sykes S."/>
            <person name="Wortman J."/>
            <person name="Nusbaum C."/>
            <person name="Birren B."/>
        </authorList>
    </citation>
    <scope>NUCLEOTIDE SEQUENCE [LARGE SCALE GENOMIC DNA]</scope>
    <source>
        <strain evidence="7">floridensis</strain>
    </source>
</reference>
<evidence type="ECO:0000256" key="2">
    <source>
        <dbReference type="ARBA" id="ARBA00022771"/>
    </source>
</evidence>
<evidence type="ECO:0000256" key="3">
    <source>
        <dbReference type="ARBA" id="ARBA00022833"/>
    </source>
</evidence>
<dbReference type="SMART" id="SM00586">
    <property type="entry name" value="ZnF_DBF"/>
    <property type="match status" value="1"/>
</dbReference>
<keyword evidence="7" id="KW-1185">Reference proteome</keyword>
<dbReference type="GO" id="GO:0008270">
    <property type="term" value="F:zinc ion binding"/>
    <property type="evidence" value="ECO:0007669"/>
    <property type="project" value="UniProtKB-KW"/>
</dbReference>
<dbReference type="VEuPathDB" id="MicrosporidiaDB:VCUG_00305"/>
<dbReference type="HOGENOM" id="CLU_110543_0_0_1"/>
<evidence type="ECO:0000256" key="4">
    <source>
        <dbReference type="PROSITE-ProRule" id="PRU00600"/>
    </source>
</evidence>
<dbReference type="InParanoid" id="L2GX94"/>
<dbReference type="GeneID" id="19878194"/>
<dbReference type="AlphaFoldDB" id="L2GX94"/>
<dbReference type="Pfam" id="PF07535">
    <property type="entry name" value="zf-DBF"/>
    <property type="match status" value="1"/>
</dbReference>
<dbReference type="InterPro" id="IPR006572">
    <property type="entry name" value="Znf_DBF"/>
</dbReference>
<dbReference type="STRING" id="948595.L2GX94"/>
<dbReference type="FunFam" id="6.10.250.3410:FF:000001">
    <property type="entry name" value="Protein DBF4 homolog A"/>
    <property type="match status" value="1"/>
</dbReference>
<dbReference type="OMA" id="FCEICYQ"/>
<dbReference type="GO" id="GO:1901987">
    <property type="term" value="P:regulation of cell cycle phase transition"/>
    <property type="evidence" value="ECO:0007669"/>
    <property type="project" value="TreeGrafter"/>
</dbReference>
<dbReference type="Proteomes" id="UP000011081">
    <property type="component" value="Unassembled WGS sequence"/>
</dbReference>
<dbReference type="RefSeq" id="XP_008073323.1">
    <property type="nucleotide sequence ID" value="XM_008075132.1"/>
</dbReference>
<protein>
    <recommendedName>
        <fullName evidence="5">DBF4-type domain-containing protein</fullName>
    </recommendedName>
</protein>
<name>L2GX94_VAVCU</name>
<sequence length="184" mass="21607">MLKKYVIFSKPYILIEDIKGKHQPFYKEYEDGKIPCIDLHSPVLCCPFLKNKRFKSTKRRKERKGGFCEICYQKYASYDTHVRERTHREFALDSRNYKDIDDIIDSFAISNFDPDLYCPVSPLSRKSASLPIDLDERGELMDWEAGKMLDTIVFTDAGGSEDEKDRLCKAVYKVENFINEYLNE</sequence>
<dbReference type="EMBL" id="GL877406">
    <property type="protein sequence ID" value="ELA48264.1"/>
    <property type="molecule type" value="Genomic_DNA"/>
</dbReference>
<keyword evidence="2 4" id="KW-0863">Zinc-finger</keyword>
<dbReference type="Gene3D" id="6.10.250.3410">
    <property type="entry name" value="DBF zinc finger"/>
    <property type="match status" value="1"/>
</dbReference>
<evidence type="ECO:0000259" key="5">
    <source>
        <dbReference type="PROSITE" id="PS51265"/>
    </source>
</evidence>
<evidence type="ECO:0000313" key="6">
    <source>
        <dbReference type="EMBL" id="ELA48264.1"/>
    </source>
</evidence>
<dbReference type="OrthoDB" id="21380at2759"/>
<dbReference type="GO" id="GO:0031431">
    <property type="term" value="C:Dbf4-dependent protein kinase complex"/>
    <property type="evidence" value="ECO:0007669"/>
    <property type="project" value="TreeGrafter"/>
</dbReference>
<evidence type="ECO:0000256" key="1">
    <source>
        <dbReference type="ARBA" id="ARBA00022723"/>
    </source>
</evidence>
<dbReference type="PANTHER" id="PTHR15375:SF26">
    <property type="entry name" value="PROTEIN CHIFFON"/>
    <property type="match status" value="1"/>
</dbReference>
<proteinExistence type="predicted"/>